<proteinExistence type="predicted"/>
<comment type="caution">
    <text evidence="1">The sequence shown here is derived from an EMBL/GenBank/DDBJ whole genome shotgun (WGS) entry which is preliminary data.</text>
</comment>
<evidence type="ECO:0000313" key="2">
    <source>
        <dbReference type="Proteomes" id="UP000744032"/>
    </source>
</evidence>
<reference evidence="1 2" key="1">
    <citation type="submission" date="2020-04" db="EMBL/GenBank/DDBJ databases">
        <title>Genome sequence of Streptomyces galbus strain I339.</title>
        <authorList>
            <person name="Silva E.A.N."/>
            <person name="Merces M."/>
            <person name="Castelo Branco A.P.O.T."/>
            <person name="Vasconcelos P.C."/>
            <person name="Costa N.P."/>
            <person name="Marinho G.C.S."/>
            <person name="Oliveira C.J.B."/>
            <person name="Araujo D."/>
            <person name="Rodrigues Junior V.S."/>
            <person name="Almeida R."/>
            <person name="Silva Filho U.R."/>
            <person name="Andrade A.S.A."/>
            <person name="Cibulski S.P."/>
        </authorList>
    </citation>
    <scope>NUCLEOTIDE SEQUENCE [LARGE SCALE GENOMIC DNA]</scope>
    <source>
        <strain evidence="1 2">I339</strain>
    </source>
</reference>
<dbReference type="Proteomes" id="UP000744032">
    <property type="component" value="Unassembled WGS sequence"/>
</dbReference>
<protein>
    <submittedName>
        <fullName evidence="1">Uncharacterized protein</fullName>
    </submittedName>
</protein>
<name>A0ABX1IYH7_STRGB</name>
<evidence type="ECO:0000313" key="1">
    <source>
        <dbReference type="EMBL" id="NKQ29331.1"/>
    </source>
</evidence>
<accession>A0ABX1IYH7</accession>
<sequence length="64" mass="6536">MSSVSVGRLLRRGVCASAVGALVVTGLGTGLGGVAVADEAQSDQLWIQAPYEQAVLVPFLIHIS</sequence>
<feature type="non-terminal residue" evidence="1">
    <location>
        <position position="64"/>
    </location>
</feature>
<dbReference type="EMBL" id="JAAXMD010000735">
    <property type="protein sequence ID" value="NKQ29331.1"/>
    <property type="molecule type" value="Genomic_DNA"/>
</dbReference>
<organism evidence="1 2">
    <name type="scientific">Streptomyces galbus</name>
    <dbReference type="NCBI Taxonomy" id="33898"/>
    <lineage>
        <taxon>Bacteria</taxon>
        <taxon>Bacillati</taxon>
        <taxon>Actinomycetota</taxon>
        <taxon>Actinomycetes</taxon>
        <taxon>Kitasatosporales</taxon>
        <taxon>Streptomycetaceae</taxon>
        <taxon>Streptomyces</taxon>
    </lineage>
</organism>
<keyword evidence="2" id="KW-1185">Reference proteome</keyword>
<gene>
    <name evidence="1" type="ORF">HF200_34795</name>
</gene>